<dbReference type="EMBL" id="MKGL01000288">
    <property type="protein sequence ID" value="RNF01176.1"/>
    <property type="molecule type" value="Genomic_DNA"/>
</dbReference>
<accession>A0A422N6W0</accession>
<proteinExistence type="predicted"/>
<sequence length="111" mass="12730">MFSFSHPWDQRHDISFRVIKKPGFRSDTQAKVSTPPQLNLRFPFGPFHHIEAHQQSPVKRPVAFLIAQHIPSLSLLHCSCSRCFAYKSPKVTHFVPTRRSIANDSCDTRSS</sequence>
<dbReference type="GeneID" id="40331108"/>
<keyword evidence="2" id="KW-1185">Reference proteome</keyword>
<name>A0A422N6W0_TRYRA</name>
<dbReference type="Proteomes" id="UP000283634">
    <property type="component" value="Unassembled WGS sequence"/>
</dbReference>
<comment type="caution">
    <text evidence="1">The sequence shown here is derived from an EMBL/GenBank/DDBJ whole genome shotgun (WGS) entry which is preliminary data.</text>
</comment>
<dbReference type="RefSeq" id="XP_029236183.1">
    <property type="nucleotide sequence ID" value="XM_029383982.1"/>
</dbReference>
<dbReference type="AlphaFoldDB" id="A0A422N6W0"/>
<organism evidence="1 2">
    <name type="scientific">Trypanosoma rangeli</name>
    <dbReference type="NCBI Taxonomy" id="5698"/>
    <lineage>
        <taxon>Eukaryota</taxon>
        <taxon>Discoba</taxon>
        <taxon>Euglenozoa</taxon>
        <taxon>Kinetoplastea</taxon>
        <taxon>Metakinetoplastina</taxon>
        <taxon>Trypanosomatida</taxon>
        <taxon>Trypanosomatidae</taxon>
        <taxon>Trypanosoma</taxon>
        <taxon>Herpetosoma</taxon>
    </lineage>
</organism>
<evidence type="ECO:0000313" key="1">
    <source>
        <dbReference type="EMBL" id="RNF01176.1"/>
    </source>
</evidence>
<evidence type="ECO:0000313" key="2">
    <source>
        <dbReference type="Proteomes" id="UP000283634"/>
    </source>
</evidence>
<gene>
    <name evidence="1" type="ORF">TraAM80_07175</name>
</gene>
<protein>
    <submittedName>
        <fullName evidence="1">Uncharacterized protein</fullName>
    </submittedName>
</protein>
<reference evidence="1 2" key="1">
    <citation type="journal article" date="2018" name="BMC Genomics">
        <title>Genomic comparison of Trypanosoma conorhini and Trypanosoma rangeli to Trypanosoma cruzi strains of high and low virulence.</title>
        <authorList>
            <person name="Bradwell K.R."/>
            <person name="Koparde V.N."/>
            <person name="Matveyev A.V."/>
            <person name="Serrano M.G."/>
            <person name="Alves J.M."/>
            <person name="Parikh H."/>
            <person name="Huang B."/>
            <person name="Lee V."/>
            <person name="Espinosa-Alvarez O."/>
            <person name="Ortiz P.A."/>
            <person name="Costa-Martins A.G."/>
            <person name="Teixeira M.M."/>
            <person name="Buck G.A."/>
        </authorList>
    </citation>
    <scope>NUCLEOTIDE SEQUENCE [LARGE SCALE GENOMIC DNA]</scope>
    <source>
        <strain evidence="1 2">AM80</strain>
    </source>
</reference>